<keyword evidence="2" id="KW-1185">Reference proteome</keyword>
<dbReference type="GO" id="GO:0005739">
    <property type="term" value="C:mitochondrion"/>
    <property type="evidence" value="ECO:0007669"/>
    <property type="project" value="TreeGrafter"/>
</dbReference>
<dbReference type="GO" id="GO:0019171">
    <property type="term" value="F:(3R)-hydroxyacyl-[acyl-carrier-protein] dehydratase activity"/>
    <property type="evidence" value="ECO:0007669"/>
    <property type="project" value="TreeGrafter"/>
</dbReference>
<sequence>MRSSTLFQITKRGFPAFHSVPLSSRPLRFYSTESLQQSLHKDLTSRAPNIIFDYLSPTPSHLLNVSLADFLPESCYPPDFSKSDMSDLPFARLESLHEFNRALLPQGHHLVYFSPQVPGSELLPDGTDPLQSPGPPFVRRMWAGGSLTFNPSMKRHLQLDTTRATCIEKISDVSVKGTEGDEKVFVSIERRIGLAGHKYCDPLYSSGSEPRELFRRFVRGYLQIKDTTKMGNLSLVETRNLVFMREKSAEAAKADAIKTGKILKPAHAPDFTVAMTPTKSLLFRFSALTFNAHGIHLDPQYAREIEGHRNLLLHGPLSLVVMLSVLRSQLKEGEMVMRFDYKNLAPLYADEELRVCIRKDTEKEDKFDVWIEGKEGGYAVKGSAVVGQTDTTPFDRIDF</sequence>
<organism evidence="1 2">
    <name type="scientific">Hyphodiscus hymeniophilus</name>
    <dbReference type="NCBI Taxonomy" id="353542"/>
    <lineage>
        <taxon>Eukaryota</taxon>
        <taxon>Fungi</taxon>
        <taxon>Dikarya</taxon>
        <taxon>Ascomycota</taxon>
        <taxon>Pezizomycotina</taxon>
        <taxon>Leotiomycetes</taxon>
        <taxon>Helotiales</taxon>
        <taxon>Hyphodiscaceae</taxon>
        <taxon>Hyphodiscus</taxon>
    </lineage>
</organism>
<dbReference type="Gene3D" id="3.10.129.10">
    <property type="entry name" value="Hotdog Thioesterase"/>
    <property type="match status" value="1"/>
</dbReference>
<protein>
    <submittedName>
        <fullName evidence="1">Hydroxyacyl-thioester deHydratase type</fullName>
    </submittedName>
</protein>
<gene>
    <name evidence="1" type="ORF">D0Z07_5146</name>
</gene>
<name>A0A9P6VJ04_9HELO</name>
<dbReference type="PANTHER" id="PTHR28152:SF1">
    <property type="entry name" value="HYDROXYACYL-THIOESTER DEHYDRATASE TYPE 2, MITOCHONDRIAL"/>
    <property type="match status" value="1"/>
</dbReference>
<dbReference type="InterPro" id="IPR029069">
    <property type="entry name" value="HotDog_dom_sf"/>
</dbReference>
<evidence type="ECO:0000313" key="1">
    <source>
        <dbReference type="EMBL" id="KAG0648573.1"/>
    </source>
</evidence>
<dbReference type="OrthoDB" id="3257538at2759"/>
<dbReference type="FunFam" id="3.10.129.10:FF:000112">
    <property type="entry name" value="YALI0A19096p"/>
    <property type="match status" value="1"/>
</dbReference>
<dbReference type="InterPro" id="IPR052741">
    <property type="entry name" value="Mitochondrial_HTD2"/>
</dbReference>
<dbReference type="AlphaFoldDB" id="A0A9P6VJ04"/>
<dbReference type="Proteomes" id="UP000785200">
    <property type="component" value="Unassembled WGS sequence"/>
</dbReference>
<dbReference type="SUPFAM" id="SSF54637">
    <property type="entry name" value="Thioesterase/thiol ester dehydrase-isomerase"/>
    <property type="match status" value="1"/>
</dbReference>
<accession>A0A9P6VJ04</accession>
<proteinExistence type="predicted"/>
<reference evidence="1" key="1">
    <citation type="submission" date="2019-07" db="EMBL/GenBank/DDBJ databases">
        <title>Hyphodiscus hymeniophilus genome sequencing and assembly.</title>
        <authorList>
            <person name="Kramer G."/>
            <person name="Nodwell J."/>
        </authorList>
    </citation>
    <scope>NUCLEOTIDE SEQUENCE</scope>
    <source>
        <strain evidence="1">ATCC 34498</strain>
    </source>
</reference>
<evidence type="ECO:0000313" key="2">
    <source>
        <dbReference type="Proteomes" id="UP000785200"/>
    </source>
</evidence>
<comment type="caution">
    <text evidence="1">The sequence shown here is derived from an EMBL/GenBank/DDBJ whole genome shotgun (WGS) entry which is preliminary data.</text>
</comment>
<dbReference type="PANTHER" id="PTHR28152">
    <property type="entry name" value="HYDROXYACYL-THIOESTER DEHYDRATASE TYPE 2, MITOCHONDRIAL"/>
    <property type="match status" value="1"/>
</dbReference>
<dbReference type="EMBL" id="VNKQ01000010">
    <property type="protein sequence ID" value="KAG0648573.1"/>
    <property type="molecule type" value="Genomic_DNA"/>
</dbReference>